<dbReference type="EMBL" id="JALNTZ010000003">
    <property type="protein sequence ID" value="KAJ3658475.1"/>
    <property type="molecule type" value="Genomic_DNA"/>
</dbReference>
<reference evidence="2" key="1">
    <citation type="journal article" date="2023" name="G3 (Bethesda)">
        <title>Whole genome assemblies of Zophobas morio and Tenebrio molitor.</title>
        <authorList>
            <person name="Kaur S."/>
            <person name="Stinson S.A."/>
            <person name="diCenzo G.C."/>
        </authorList>
    </citation>
    <scope>NUCLEOTIDE SEQUENCE</scope>
    <source>
        <strain evidence="2">QUZm001</strain>
    </source>
</reference>
<protein>
    <submittedName>
        <fullName evidence="2">Uncharacterized protein</fullName>
    </submittedName>
</protein>
<evidence type="ECO:0000313" key="3">
    <source>
        <dbReference type="Proteomes" id="UP001168821"/>
    </source>
</evidence>
<accession>A0AA38MIP4</accession>
<feature type="chain" id="PRO_5041237727" evidence="1">
    <location>
        <begin position="22"/>
        <end position="66"/>
    </location>
</feature>
<dbReference type="AlphaFoldDB" id="A0AA38MIP4"/>
<keyword evidence="1" id="KW-0732">Signal</keyword>
<comment type="caution">
    <text evidence="2">The sequence shown here is derived from an EMBL/GenBank/DDBJ whole genome shotgun (WGS) entry which is preliminary data.</text>
</comment>
<name>A0AA38MIP4_9CUCU</name>
<sequence>MDRFFIALSIIIVFNICLLYAVPVEQESNSTQIKAISAINQSSNDTLCLYGFEYVNGTCKEIFRKW</sequence>
<feature type="signal peptide" evidence="1">
    <location>
        <begin position="1"/>
        <end position="21"/>
    </location>
</feature>
<gene>
    <name evidence="2" type="ORF">Zmor_010210</name>
</gene>
<dbReference type="Proteomes" id="UP001168821">
    <property type="component" value="Unassembled WGS sequence"/>
</dbReference>
<evidence type="ECO:0000256" key="1">
    <source>
        <dbReference type="SAM" id="SignalP"/>
    </source>
</evidence>
<organism evidence="2 3">
    <name type="scientific">Zophobas morio</name>
    <dbReference type="NCBI Taxonomy" id="2755281"/>
    <lineage>
        <taxon>Eukaryota</taxon>
        <taxon>Metazoa</taxon>
        <taxon>Ecdysozoa</taxon>
        <taxon>Arthropoda</taxon>
        <taxon>Hexapoda</taxon>
        <taxon>Insecta</taxon>
        <taxon>Pterygota</taxon>
        <taxon>Neoptera</taxon>
        <taxon>Endopterygota</taxon>
        <taxon>Coleoptera</taxon>
        <taxon>Polyphaga</taxon>
        <taxon>Cucujiformia</taxon>
        <taxon>Tenebrionidae</taxon>
        <taxon>Zophobas</taxon>
    </lineage>
</organism>
<proteinExistence type="predicted"/>
<evidence type="ECO:0000313" key="2">
    <source>
        <dbReference type="EMBL" id="KAJ3658475.1"/>
    </source>
</evidence>
<keyword evidence="3" id="KW-1185">Reference proteome</keyword>